<dbReference type="InterPro" id="IPR025705">
    <property type="entry name" value="Beta_hexosaminidase_sua/sub"/>
</dbReference>
<keyword evidence="8" id="KW-0732">Signal</keyword>
<dbReference type="Gene3D" id="3.30.379.10">
    <property type="entry name" value="Chitobiase/beta-hexosaminidase domain 2-like"/>
    <property type="match status" value="1"/>
</dbReference>
<feature type="domain" description="Glycoside hydrolase family 20 catalytic" evidence="9">
    <location>
        <begin position="179"/>
        <end position="462"/>
    </location>
</feature>
<sequence>MAIPKNVLRLGFCALLPLTALAGDATSFSALMPYPQELIRHQATGEFLLSRDSTLCFHQSPGARLQAAENRFRQRTERQTGISLPAAARCHDPEMAKRISVIELALTSDGAPPKTNALSALGHEHEAYQLEINPHKITLSAAYEEGILHGLHSLSQLLGIEKNDDIALQPMTINDQPQFRWRGLMLDSVRHFLPVDTIKRQLDGMAAAKLNVFHWHLTDDQGWRFESRSYPKLHQTAANGNFYSREQIREIVAYAFERGIVVVPEIDMPGHASAIAVAYPRLMSAPGPYSPEDRWGVHKPLLNPANPEVYTFAEKILGEVAELFPFEYVHIGGDEVNSEHWQSNPEIQDFMQARQLTDSHALHNYFNTRLAEILAKLDRKMIGWDETLHPGLVPSAAVQSWRGPDALGEIARAGHFGILSTGFYLDQPQYTSYHYRNRIIPEPLDFPAIETDEQWQRWQFSAPRKRGSPVSGTFMVESTEGHLRGVMSFTGKTPQALHNIERIGPYTVFTLDTWMGPLRARLLLQDKTLGGEFVVGNAPYHPTGERLAGSQKESAVPDFANSQLPLTDTEKSKILGGEAALWAEMVHENNIDLRLWPRTFAVAERLWSGNSLQDEDALYQRMNAIDHWAATAVGLQHHTQQLATLKKLFPENLQSHALALSAVLEPAHYYHRHHEKSANETYSRRDPLNRFVDSLPVESAALQPLRRFAENLPEDPQAVIDLEPMQAGLQHLWRAGVAAETVLQQRDGLPAEVRKLAELTQQQMELGFLITARWQDGVPFSPDEDSSIREQLNAMKGMHGEVVLPAVYVLERFMDRLQYSAPRTDKPGAKNKMENQHG</sequence>
<dbReference type="EC" id="3.2.1.52" evidence="3"/>
<evidence type="ECO:0000256" key="6">
    <source>
        <dbReference type="ARBA" id="ARBA00030512"/>
    </source>
</evidence>
<feature type="domain" description="Beta-hexosaminidase bacterial type N-terminal" evidence="10">
    <location>
        <begin position="30"/>
        <end position="176"/>
    </location>
</feature>
<accession>A0ABY8NBS6</accession>
<dbReference type="InterPro" id="IPR015883">
    <property type="entry name" value="Glyco_hydro_20_cat"/>
</dbReference>
<evidence type="ECO:0000259" key="9">
    <source>
        <dbReference type="Pfam" id="PF00728"/>
    </source>
</evidence>
<dbReference type="Gene3D" id="3.20.20.80">
    <property type="entry name" value="Glycosidases"/>
    <property type="match status" value="2"/>
</dbReference>
<evidence type="ECO:0000256" key="5">
    <source>
        <dbReference type="ARBA" id="ARBA00023295"/>
    </source>
</evidence>
<evidence type="ECO:0000256" key="4">
    <source>
        <dbReference type="ARBA" id="ARBA00022801"/>
    </source>
</evidence>
<evidence type="ECO:0000256" key="7">
    <source>
        <dbReference type="ARBA" id="ARBA00033000"/>
    </source>
</evidence>
<dbReference type="InterPro" id="IPR029018">
    <property type="entry name" value="Hex-like_dom2"/>
</dbReference>
<keyword evidence="12" id="KW-1185">Reference proteome</keyword>
<dbReference type="EMBL" id="CP118605">
    <property type="protein sequence ID" value="WGL16150.1"/>
    <property type="molecule type" value="Genomic_DNA"/>
</dbReference>
<evidence type="ECO:0000313" key="12">
    <source>
        <dbReference type="Proteomes" id="UP001236500"/>
    </source>
</evidence>
<protein>
    <recommendedName>
        <fullName evidence="3">beta-N-acetylhexosaminidase</fullName>
        <ecNumber evidence="3">3.2.1.52</ecNumber>
    </recommendedName>
    <alternativeName>
        <fullName evidence="6">Beta-N-acetylhexosaminidase</fullName>
    </alternativeName>
    <alternativeName>
        <fullName evidence="7">N-acetyl-beta-glucosaminidase</fullName>
    </alternativeName>
</protein>
<feature type="domain" description="Glycoside hydrolase family 20 catalytic" evidence="9">
    <location>
        <begin position="563"/>
        <end position="609"/>
    </location>
</feature>
<dbReference type="SUPFAM" id="SSF55545">
    <property type="entry name" value="beta-N-acetylhexosaminidase-like domain"/>
    <property type="match status" value="1"/>
</dbReference>
<feature type="chain" id="PRO_5045701726" description="beta-N-acetylhexosaminidase" evidence="8">
    <location>
        <begin position="23"/>
        <end position="838"/>
    </location>
</feature>
<keyword evidence="5" id="KW-0326">Glycosidase</keyword>
<keyword evidence="4" id="KW-0378">Hydrolase</keyword>
<comment type="catalytic activity">
    <reaction evidence="1">
        <text>Hydrolysis of terminal non-reducing N-acetyl-D-hexosamine residues in N-acetyl-beta-D-hexosaminides.</text>
        <dbReference type="EC" id="3.2.1.52"/>
    </reaction>
</comment>
<dbReference type="Pfam" id="PF00728">
    <property type="entry name" value="Glyco_hydro_20"/>
    <property type="match status" value="2"/>
</dbReference>
<evidence type="ECO:0000259" key="10">
    <source>
        <dbReference type="Pfam" id="PF02838"/>
    </source>
</evidence>
<dbReference type="InterPro" id="IPR015882">
    <property type="entry name" value="HEX_bac_N"/>
</dbReference>
<evidence type="ECO:0000256" key="1">
    <source>
        <dbReference type="ARBA" id="ARBA00001231"/>
    </source>
</evidence>
<dbReference type="PANTHER" id="PTHR22600:SF57">
    <property type="entry name" value="BETA-N-ACETYLHEXOSAMINIDASE"/>
    <property type="match status" value="1"/>
</dbReference>
<dbReference type="InterPro" id="IPR017853">
    <property type="entry name" value="GH"/>
</dbReference>
<evidence type="ECO:0000256" key="3">
    <source>
        <dbReference type="ARBA" id="ARBA00012663"/>
    </source>
</evidence>
<evidence type="ECO:0000256" key="8">
    <source>
        <dbReference type="SAM" id="SignalP"/>
    </source>
</evidence>
<organism evidence="11 12">
    <name type="scientific">Microbulbifer bruguierae</name>
    <dbReference type="NCBI Taxonomy" id="3029061"/>
    <lineage>
        <taxon>Bacteria</taxon>
        <taxon>Pseudomonadati</taxon>
        <taxon>Pseudomonadota</taxon>
        <taxon>Gammaproteobacteria</taxon>
        <taxon>Cellvibrionales</taxon>
        <taxon>Microbulbiferaceae</taxon>
        <taxon>Microbulbifer</taxon>
    </lineage>
</organism>
<dbReference type="PANTHER" id="PTHR22600">
    <property type="entry name" value="BETA-HEXOSAMINIDASE"/>
    <property type="match status" value="1"/>
</dbReference>
<dbReference type="PRINTS" id="PR00738">
    <property type="entry name" value="GLHYDRLASE20"/>
</dbReference>
<evidence type="ECO:0000256" key="2">
    <source>
        <dbReference type="ARBA" id="ARBA00006285"/>
    </source>
</evidence>
<feature type="signal peptide" evidence="8">
    <location>
        <begin position="1"/>
        <end position="22"/>
    </location>
</feature>
<dbReference type="Pfam" id="PF02838">
    <property type="entry name" value="Glyco_hydro_20b"/>
    <property type="match status" value="1"/>
</dbReference>
<comment type="similarity">
    <text evidence="2">Belongs to the glycosyl hydrolase 20 family.</text>
</comment>
<evidence type="ECO:0000313" key="11">
    <source>
        <dbReference type="EMBL" id="WGL16150.1"/>
    </source>
</evidence>
<dbReference type="Proteomes" id="UP001236500">
    <property type="component" value="Chromosome"/>
</dbReference>
<dbReference type="SUPFAM" id="SSF51445">
    <property type="entry name" value="(Trans)glycosidases"/>
    <property type="match status" value="1"/>
</dbReference>
<dbReference type="RefSeq" id="WP_280319522.1">
    <property type="nucleotide sequence ID" value="NZ_CP118605.1"/>
</dbReference>
<proteinExistence type="inferred from homology"/>
<gene>
    <name evidence="11" type="ORF">PVT68_15425</name>
</gene>
<reference evidence="11 12" key="1">
    <citation type="submission" date="2023-02" db="EMBL/GenBank/DDBJ databases">
        <title>Description and genomic characterization of Microbulbifer bruguierae sp. nov., isolated from the sediment of mangrove plant Bruguiera sexangula.</title>
        <authorList>
            <person name="Long M."/>
        </authorList>
    </citation>
    <scope>NUCLEOTIDE SEQUENCE [LARGE SCALE GENOMIC DNA]</scope>
    <source>
        <strain evidence="11 12">H12</strain>
    </source>
</reference>
<name>A0ABY8NBS6_9GAMM</name>